<accession>A0AAD9S7D5</accession>
<feature type="compositionally biased region" description="Low complexity" evidence="1">
    <location>
        <begin position="415"/>
        <end position="431"/>
    </location>
</feature>
<evidence type="ECO:0000313" key="2">
    <source>
        <dbReference type="EMBL" id="KAK2601125.1"/>
    </source>
</evidence>
<reference evidence="2" key="1">
    <citation type="submission" date="2023-06" db="EMBL/GenBank/DDBJ databases">
        <authorList>
            <person name="Noh H."/>
        </authorList>
    </citation>
    <scope>NUCLEOTIDE SEQUENCE</scope>
    <source>
        <strain evidence="2">DUCC20226</strain>
    </source>
</reference>
<protein>
    <submittedName>
        <fullName evidence="2">Uncharacterized protein</fullName>
    </submittedName>
</protein>
<dbReference type="Proteomes" id="UP001265746">
    <property type="component" value="Unassembled WGS sequence"/>
</dbReference>
<evidence type="ECO:0000256" key="1">
    <source>
        <dbReference type="SAM" id="MobiDB-lite"/>
    </source>
</evidence>
<name>A0AAD9S7D5_PHOAM</name>
<feature type="compositionally biased region" description="Polar residues" evidence="1">
    <location>
        <begin position="519"/>
        <end position="530"/>
    </location>
</feature>
<keyword evidence="3" id="KW-1185">Reference proteome</keyword>
<proteinExistence type="predicted"/>
<sequence length="573" mass="63621">MPTIYESFGAAVDPDHVGSGRKVPGGADGNVHVSVPSNSTRKYEPPNFLLKTSESKWLSIADAALHQYRSRLDQKAMRLAPWESNMRMESEGDVVCGSTIYLNNPVHIALHAAQNHSSACDIRSEVTLGTTSRADKGYFHHDHAYAILEYKRLGAVSRRCARGEFENGVPKDPKQFALWMSSAEHRFAEDRRGVENTRFLLQQSVHYQHRFGARFVALFDWNALVLLVLPQCRGVGLNDKVSYAYITEVTDNRKFRRALLGFLLFAYRNSLGESSGDPLKIRPDCFPTYVQAYKRRVAEEEKYNKSKKHGPQGLRNNNTSYLEIEPQQSFGRGRTNNRYAPVIENKSTKLSSARSYQNLHAADEYQRHAAALGLHARAHSEDRGRSRHQHAGGHSNLANGSRIGVPNPYHHGNLATNATYTASNSTHSNTTDPIATRINLPIRSRDEIKGPSRRIRKQPSSNLATKHGGAGATAVNTQNWGAGHIAGRPRQVPVNTADDGQVDSYSGSEYSHSRIDHTQGASENVGTYTHQKYPGPSNYQHSHSNGKGSKDKDSGSHDKGKNGGKFLGIFKMR</sequence>
<comment type="caution">
    <text evidence="2">The sequence shown here is derived from an EMBL/GenBank/DDBJ whole genome shotgun (WGS) entry which is preliminary data.</text>
</comment>
<dbReference type="EMBL" id="JAUJFL010000006">
    <property type="protein sequence ID" value="KAK2601125.1"/>
    <property type="molecule type" value="Genomic_DNA"/>
</dbReference>
<dbReference type="AlphaFoldDB" id="A0AAD9S7D5"/>
<organism evidence="2 3">
    <name type="scientific">Phomopsis amygdali</name>
    <name type="common">Fusicoccum amygdali</name>
    <dbReference type="NCBI Taxonomy" id="1214568"/>
    <lineage>
        <taxon>Eukaryota</taxon>
        <taxon>Fungi</taxon>
        <taxon>Dikarya</taxon>
        <taxon>Ascomycota</taxon>
        <taxon>Pezizomycotina</taxon>
        <taxon>Sordariomycetes</taxon>
        <taxon>Sordariomycetidae</taxon>
        <taxon>Diaporthales</taxon>
        <taxon>Diaporthaceae</taxon>
        <taxon>Diaporthe</taxon>
    </lineage>
</organism>
<feature type="region of interest" description="Disordered" evidence="1">
    <location>
        <begin position="376"/>
        <end position="573"/>
    </location>
</feature>
<feature type="compositionally biased region" description="Basic and acidic residues" evidence="1">
    <location>
        <begin position="548"/>
        <end position="561"/>
    </location>
</feature>
<evidence type="ECO:0000313" key="3">
    <source>
        <dbReference type="Proteomes" id="UP001265746"/>
    </source>
</evidence>
<gene>
    <name evidence="2" type="ORF">N8I77_010595</name>
</gene>